<gene>
    <name evidence="11" type="ORF">M378DRAFT_179912</name>
</gene>
<keyword evidence="12" id="KW-1185">Reference proteome</keyword>
<dbReference type="OrthoDB" id="2250022at2759"/>
<feature type="compositionally biased region" description="Basic and acidic residues" evidence="9">
    <location>
        <begin position="834"/>
        <end position="843"/>
    </location>
</feature>
<keyword evidence="6" id="KW-0269">Exonuclease</keyword>
<feature type="domain" description="HRDC" evidence="10">
    <location>
        <begin position="501"/>
        <end position="582"/>
    </location>
</feature>
<evidence type="ECO:0000256" key="7">
    <source>
        <dbReference type="ARBA" id="ARBA00023242"/>
    </source>
</evidence>
<evidence type="ECO:0000256" key="3">
    <source>
        <dbReference type="ARBA" id="ARBA00022722"/>
    </source>
</evidence>
<evidence type="ECO:0000256" key="6">
    <source>
        <dbReference type="ARBA" id="ARBA00022839"/>
    </source>
</evidence>
<dbReference type="InterPro" id="IPR002121">
    <property type="entry name" value="HRDC_dom"/>
</dbReference>
<dbReference type="InterPro" id="IPR049559">
    <property type="entry name" value="Rrp6p-like_exo"/>
</dbReference>
<organism evidence="11 12">
    <name type="scientific">Amanita muscaria (strain Koide BX008)</name>
    <dbReference type="NCBI Taxonomy" id="946122"/>
    <lineage>
        <taxon>Eukaryota</taxon>
        <taxon>Fungi</taxon>
        <taxon>Dikarya</taxon>
        <taxon>Basidiomycota</taxon>
        <taxon>Agaricomycotina</taxon>
        <taxon>Agaricomycetes</taxon>
        <taxon>Agaricomycetidae</taxon>
        <taxon>Agaricales</taxon>
        <taxon>Pluteineae</taxon>
        <taxon>Amanitaceae</taxon>
        <taxon>Amanita</taxon>
    </lineage>
</organism>
<feature type="compositionally biased region" description="Basic and acidic residues" evidence="9">
    <location>
        <begin position="860"/>
        <end position="879"/>
    </location>
</feature>
<reference evidence="11 12" key="1">
    <citation type="submission" date="2014-04" db="EMBL/GenBank/DDBJ databases">
        <title>Evolutionary Origins and Diversification of the Mycorrhizal Mutualists.</title>
        <authorList>
            <consortium name="DOE Joint Genome Institute"/>
            <consortium name="Mycorrhizal Genomics Consortium"/>
            <person name="Kohler A."/>
            <person name="Kuo A."/>
            <person name="Nagy L.G."/>
            <person name="Floudas D."/>
            <person name="Copeland A."/>
            <person name="Barry K.W."/>
            <person name="Cichocki N."/>
            <person name="Veneault-Fourrey C."/>
            <person name="LaButti K."/>
            <person name="Lindquist E.A."/>
            <person name="Lipzen A."/>
            <person name="Lundell T."/>
            <person name="Morin E."/>
            <person name="Murat C."/>
            <person name="Riley R."/>
            <person name="Ohm R."/>
            <person name="Sun H."/>
            <person name="Tunlid A."/>
            <person name="Henrissat B."/>
            <person name="Grigoriev I.V."/>
            <person name="Hibbett D.S."/>
            <person name="Martin F."/>
        </authorList>
    </citation>
    <scope>NUCLEOTIDE SEQUENCE [LARGE SCALE GENOMIC DNA]</scope>
    <source>
        <strain evidence="11 12">Koide BX008</strain>
    </source>
</reference>
<dbReference type="GO" id="GO:0071051">
    <property type="term" value="P:poly(A)-dependent snoRNA 3'-end processing"/>
    <property type="evidence" value="ECO:0007669"/>
    <property type="project" value="TreeGrafter"/>
</dbReference>
<sequence>MDSTPSSSVAKLSSETFDEYAQKIQKAALETTRYAAYMPADVNFHRSMDADFSKDLDALSGRLLSLTNKLMSFASGADPTSASTKNYKGKAKLQTQEDVMDSFHSVVVDCMDQLLERTDICLDERLGRTRPPAIAVNFAPVTPTKLVTKTRTPLSRGHLDPVLQHASHIPKPQLSFKSKIDNSDAPWYPSLSHKYNAHVPLGYDYRDPEDAEGESIMQPHSYRYEITHFTPPSRMFVAQTPTPPPPMSSTPFTWVSTKEDFSAMLAKLRQALEIAVDLEHHSYRAYAGFVCLMQLSTREEDWIVDALELREELVELNEVFTNPDIVKVFHGADSDIIWLQQDFNLYVVNLFDTFHASRLLDFPRHGLANLLEMYCDFIPDKRYQLADWRIRPLPNEMLLYARSDTHFLLYIYDCLRNALIDRSQSRPGSHPSSPSTTPSPLADVQNSHLRTVIARSRETSLRTYQKELYDGLYGSGPNGWDTLARKWNKSLLFANNNDDIGKVQRSVYRSMHAWRDKVAREEDESVRYVLPNHHLLQIVEQPPDNLAALLNTFPSNPPPVIRKRARELLDVIREALKTTSQQDSTTKKLDTTPEISSKKESAPAVVTTKETSVVIEQDIWAAGKIDLKVFPRTWANAVIGQDAATFKTNQSTLFERTPARAVGVLAKSHSALFGNRVTINSKAGISAIYPCIQGTDKGLISPCFSDLVARINSTLVVAPAPTKIVPLISTLPVEPSKIEIDVTGVLGMQVEVPFVPAAQREPKILDKRVEDTIVVVGKVGAKKRRRDVPSKDMSEQSARGSPSFMDDRAEGQGDMSQKKLPKERRSRNTTLDNKTSEDQKDFDFSAVPNVLDDPSNPTEEPSRPKKVKLDKVKGRESSRKVSAAQKAHREFQGGNRSHTFKG</sequence>
<accession>A0A0C2SFN1</accession>
<evidence type="ECO:0000256" key="8">
    <source>
        <dbReference type="ARBA" id="ARBA00043957"/>
    </source>
</evidence>
<dbReference type="PANTHER" id="PTHR12124">
    <property type="entry name" value="POLYMYOSITIS/SCLERODERMA AUTOANTIGEN-RELATED"/>
    <property type="match status" value="1"/>
</dbReference>
<dbReference type="GO" id="GO:0071044">
    <property type="term" value="P:histone mRNA catabolic process"/>
    <property type="evidence" value="ECO:0007669"/>
    <property type="project" value="TreeGrafter"/>
</dbReference>
<dbReference type="Gene3D" id="3.30.420.10">
    <property type="entry name" value="Ribonuclease H-like superfamily/Ribonuclease H"/>
    <property type="match status" value="1"/>
</dbReference>
<dbReference type="GO" id="GO:0071037">
    <property type="term" value="P:nuclear polyadenylation-dependent snRNA catabolic process"/>
    <property type="evidence" value="ECO:0007669"/>
    <property type="project" value="TreeGrafter"/>
</dbReference>
<dbReference type="EMBL" id="KN818278">
    <property type="protein sequence ID" value="KIL61900.1"/>
    <property type="molecule type" value="Genomic_DNA"/>
</dbReference>
<evidence type="ECO:0000256" key="4">
    <source>
        <dbReference type="ARBA" id="ARBA00022801"/>
    </source>
</evidence>
<dbReference type="SMART" id="SM00474">
    <property type="entry name" value="35EXOc"/>
    <property type="match status" value="1"/>
</dbReference>
<keyword evidence="4" id="KW-0378">Hydrolase</keyword>
<dbReference type="Gene3D" id="1.10.150.80">
    <property type="entry name" value="HRDC domain"/>
    <property type="match status" value="1"/>
</dbReference>
<feature type="region of interest" description="Disordered" evidence="9">
    <location>
        <begin position="780"/>
        <end position="902"/>
    </location>
</feature>
<dbReference type="InParanoid" id="A0A0C2SFN1"/>
<dbReference type="InterPro" id="IPR045092">
    <property type="entry name" value="Rrp6-like"/>
</dbReference>
<comment type="similarity">
    <text evidence="8">Belongs to the exosome component 10/RRP6 family.</text>
</comment>
<dbReference type="GO" id="GO:0000176">
    <property type="term" value="C:nuclear exosome (RNase complex)"/>
    <property type="evidence" value="ECO:0007669"/>
    <property type="project" value="InterPro"/>
</dbReference>
<evidence type="ECO:0000259" key="10">
    <source>
        <dbReference type="PROSITE" id="PS50967"/>
    </source>
</evidence>
<keyword evidence="7" id="KW-0539">Nucleus</keyword>
<dbReference type="GO" id="GO:0003727">
    <property type="term" value="F:single-stranded RNA binding"/>
    <property type="evidence" value="ECO:0007669"/>
    <property type="project" value="TreeGrafter"/>
</dbReference>
<dbReference type="InterPro" id="IPR002562">
    <property type="entry name" value="3'-5'_exonuclease_dom"/>
</dbReference>
<dbReference type="GO" id="GO:0000175">
    <property type="term" value="F:3'-5'-RNA exonuclease activity"/>
    <property type="evidence" value="ECO:0007669"/>
    <property type="project" value="InterPro"/>
</dbReference>
<evidence type="ECO:0000256" key="9">
    <source>
        <dbReference type="SAM" id="MobiDB-lite"/>
    </source>
</evidence>
<dbReference type="SMART" id="SM00341">
    <property type="entry name" value="HRDC"/>
    <property type="match status" value="1"/>
</dbReference>
<dbReference type="GO" id="GO:0000467">
    <property type="term" value="P:exonucleolytic trimming to generate mature 3'-end of 5.8S rRNA from tricistronic rRNA transcript (SSU-rRNA, 5.8S rRNA, LSU-rRNA)"/>
    <property type="evidence" value="ECO:0007669"/>
    <property type="project" value="InterPro"/>
</dbReference>
<evidence type="ECO:0000256" key="2">
    <source>
        <dbReference type="ARBA" id="ARBA00022552"/>
    </source>
</evidence>
<dbReference type="InterPro" id="IPR012337">
    <property type="entry name" value="RNaseH-like_sf"/>
</dbReference>
<dbReference type="Proteomes" id="UP000054549">
    <property type="component" value="Unassembled WGS sequence"/>
</dbReference>
<keyword evidence="2" id="KW-0698">rRNA processing</keyword>
<dbReference type="GO" id="GO:0071035">
    <property type="term" value="P:nuclear polyadenylation-dependent rRNA catabolic process"/>
    <property type="evidence" value="ECO:0007669"/>
    <property type="project" value="TreeGrafter"/>
</dbReference>
<evidence type="ECO:0000256" key="1">
    <source>
        <dbReference type="ARBA" id="ARBA00004123"/>
    </source>
</evidence>
<dbReference type="GO" id="GO:0071040">
    <property type="term" value="P:nuclear polyadenylation-dependent antisense transcript catabolic process"/>
    <property type="evidence" value="ECO:0007669"/>
    <property type="project" value="TreeGrafter"/>
</dbReference>
<protein>
    <recommendedName>
        <fullName evidence="10">HRDC domain-containing protein</fullName>
    </recommendedName>
</protein>
<feature type="region of interest" description="Disordered" evidence="9">
    <location>
        <begin position="580"/>
        <end position="603"/>
    </location>
</feature>
<dbReference type="FunCoup" id="A0A0C2SFN1">
    <property type="interactions" value="782"/>
</dbReference>
<dbReference type="STRING" id="946122.A0A0C2SFN1"/>
<dbReference type="GO" id="GO:0000166">
    <property type="term" value="F:nucleotide binding"/>
    <property type="evidence" value="ECO:0007669"/>
    <property type="project" value="InterPro"/>
</dbReference>
<proteinExistence type="inferred from homology"/>
<name>A0A0C2SFN1_AMAMK</name>
<dbReference type="InterPro" id="IPR010997">
    <property type="entry name" value="HRDC-like_sf"/>
</dbReference>
<dbReference type="AlphaFoldDB" id="A0A0C2SFN1"/>
<feature type="region of interest" description="Disordered" evidence="9">
    <location>
        <begin position="423"/>
        <end position="443"/>
    </location>
</feature>
<dbReference type="Pfam" id="PF08066">
    <property type="entry name" value="PMC2NT"/>
    <property type="match status" value="1"/>
</dbReference>
<dbReference type="InterPro" id="IPR044876">
    <property type="entry name" value="HRDC_dom_sf"/>
</dbReference>
<dbReference type="FunFam" id="3.30.420.10:FF:000059">
    <property type="entry name" value="Exosome complex exonuclease Rrp6"/>
    <property type="match status" value="1"/>
</dbReference>
<keyword evidence="3" id="KW-0540">Nuclease</keyword>
<dbReference type="InterPro" id="IPR036397">
    <property type="entry name" value="RNaseH_sf"/>
</dbReference>
<dbReference type="PROSITE" id="PS50967">
    <property type="entry name" value="HRDC"/>
    <property type="match status" value="1"/>
</dbReference>
<dbReference type="GO" id="GO:0071038">
    <property type="term" value="P:TRAMP-dependent tRNA surveillance pathway"/>
    <property type="evidence" value="ECO:0007669"/>
    <property type="project" value="TreeGrafter"/>
</dbReference>
<dbReference type="GO" id="GO:0071036">
    <property type="term" value="P:nuclear polyadenylation-dependent snoRNA catabolic process"/>
    <property type="evidence" value="ECO:0007669"/>
    <property type="project" value="TreeGrafter"/>
</dbReference>
<dbReference type="SUPFAM" id="SSF53098">
    <property type="entry name" value="Ribonuclease H-like"/>
    <property type="match status" value="1"/>
</dbReference>
<dbReference type="PANTHER" id="PTHR12124:SF47">
    <property type="entry name" value="EXOSOME COMPONENT 10"/>
    <property type="match status" value="1"/>
</dbReference>
<dbReference type="GO" id="GO:0071039">
    <property type="term" value="P:nuclear polyadenylation-dependent CUT catabolic process"/>
    <property type="evidence" value="ECO:0007669"/>
    <property type="project" value="TreeGrafter"/>
</dbReference>
<feature type="compositionally biased region" description="Basic and acidic residues" evidence="9">
    <location>
        <begin position="585"/>
        <end position="601"/>
    </location>
</feature>
<dbReference type="Pfam" id="PF01612">
    <property type="entry name" value="DNA_pol_A_exo1"/>
    <property type="match status" value="1"/>
</dbReference>
<dbReference type="HOGENOM" id="CLU_010129_3_0_1"/>
<evidence type="ECO:0000313" key="12">
    <source>
        <dbReference type="Proteomes" id="UP000054549"/>
    </source>
</evidence>
<dbReference type="InterPro" id="IPR012588">
    <property type="entry name" value="Exosome-assoc_fac_Rrp6_N"/>
</dbReference>
<dbReference type="CDD" id="cd06147">
    <property type="entry name" value="Rrp6p_like_exo"/>
    <property type="match status" value="1"/>
</dbReference>
<keyword evidence="5" id="KW-0271">Exosome</keyword>
<dbReference type="GO" id="GO:0005730">
    <property type="term" value="C:nucleolus"/>
    <property type="evidence" value="ECO:0007669"/>
    <property type="project" value="TreeGrafter"/>
</dbReference>
<feature type="compositionally biased region" description="Low complexity" evidence="9">
    <location>
        <begin position="425"/>
        <end position="440"/>
    </location>
</feature>
<dbReference type="SUPFAM" id="SSF47819">
    <property type="entry name" value="HRDC-like"/>
    <property type="match status" value="1"/>
</dbReference>
<dbReference type="FunFam" id="1.10.150.80:FF:000001">
    <property type="entry name" value="Putative exosome component 10"/>
    <property type="match status" value="1"/>
</dbReference>
<evidence type="ECO:0000313" key="11">
    <source>
        <dbReference type="EMBL" id="KIL61900.1"/>
    </source>
</evidence>
<evidence type="ECO:0000256" key="5">
    <source>
        <dbReference type="ARBA" id="ARBA00022835"/>
    </source>
</evidence>
<dbReference type="Pfam" id="PF00570">
    <property type="entry name" value="HRDC"/>
    <property type="match status" value="1"/>
</dbReference>
<comment type="subcellular location">
    <subcellularLocation>
        <location evidence="1">Nucleus</location>
    </subcellularLocation>
</comment>